<dbReference type="InterPro" id="IPR001258">
    <property type="entry name" value="NHL_repeat"/>
</dbReference>
<name>A0A2S7EV58_9XANT</name>
<dbReference type="SUPFAM" id="SSF101898">
    <property type="entry name" value="NHL repeat"/>
    <property type="match status" value="1"/>
</dbReference>
<gene>
    <name evidence="2" type="ORF">XpopCFBP1817_05915</name>
</gene>
<evidence type="ECO:0008006" key="4">
    <source>
        <dbReference type="Google" id="ProtNLM"/>
    </source>
</evidence>
<dbReference type="InterPro" id="IPR011042">
    <property type="entry name" value="6-blade_b-propeller_TolB-like"/>
</dbReference>
<dbReference type="EMBL" id="MDEJ01000024">
    <property type="protein sequence ID" value="PPU97029.1"/>
    <property type="molecule type" value="Genomic_DNA"/>
</dbReference>
<evidence type="ECO:0000313" key="3">
    <source>
        <dbReference type="Proteomes" id="UP000239939"/>
    </source>
</evidence>
<reference evidence="3" key="1">
    <citation type="submission" date="2016-08" db="EMBL/GenBank/DDBJ databases">
        <authorList>
            <person name="Merda D."/>
            <person name="Briand M."/>
            <person name="Taghouti G."/>
            <person name="Carrere S."/>
            <person name="Gouzy J."/>
            <person name="Portier P."/>
            <person name="Jacques M.-A."/>
            <person name="Fischer-Le Saux M."/>
        </authorList>
    </citation>
    <scope>NUCLEOTIDE SEQUENCE [LARGE SCALE GENOMIC DNA]</scope>
    <source>
        <strain evidence="3">CFBP1817</strain>
    </source>
</reference>
<organism evidence="2 3">
    <name type="scientific">Xanthomonas populi</name>
    <dbReference type="NCBI Taxonomy" id="53414"/>
    <lineage>
        <taxon>Bacteria</taxon>
        <taxon>Pseudomonadati</taxon>
        <taxon>Pseudomonadota</taxon>
        <taxon>Gammaproteobacteria</taxon>
        <taxon>Lysobacterales</taxon>
        <taxon>Lysobacteraceae</taxon>
        <taxon>Xanthomonas</taxon>
    </lineage>
</organism>
<keyword evidence="3" id="KW-1185">Reference proteome</keyword>
<dbReference type="Pfam" id="PF01436">
    <property type="entry name" value="NHL"/>
    <property type="match status" value="2"/>
</dbReference>
<sequence>MAACRHRCVPDRGQAHPQLIGLGNNYRMTAQLTKELPEFPTWLNARPSTLQEHRGRALVMAFVNASSVWCAERLAELAHWQARSPGRLQVIVVQVPRFDSERLPQRSLKQLRGHGVSAPILLDNNWETWRRFGIESWPTLVLLDAYGRERQRLVGVTGDLDKALVALCEGQQPPSDIDLRGVAERAPEPRLELSFPTGLATTEDRLYIADTGHHRVLECTHGGRVLRQFGHGNADLIDGGVGEAAFRRPQGLALERDQLYVADTGNHALRRINLRNGQVVTLCGTGRAGEPVEGPLASSGASALNYPQGLAIADNQVLIAMAGDNRIWSYHLGSAALTARAGTGSLEIRDGSGHLAAFAQPAGLAAVQQVAYVCDGLGSSIRTMQLRGDLVQTLVGGQGTWQFGDQDGPRGSARLQFPQAIALAADSPVLWIADTGNGRLRCLRCLRLGGGELTTVDLPRRLHGPAGLAVAAGAVWIAETDAHAVLRYDLASGQLQDVSIEE</sequence>
<dbReference type="PANTHER" id="PTHR46388">
    <property type="entry name" value="NHL REPEAT-CONTAINING PROTEIN 2"/>
    <property type="match status" value="1"/>
</dbReference>
<protein>
    <recommendedName>
        <fullName evidence="4">Nhl repeat protein</fullName>
    </recommendedName>
</protein>
<evidence type="ECO:0000313" key="2">
    <source>
        <dbReference type="EMBL" id="PPU97029.1"/>
    </source>
</evidence>
<dbReference type="InterPro" id="IPR036249">
    <property type="entry name" value="Thioredoxin-like_sf"/>
</dbReference>
<dbReference type="SUPFAM" id="SSF52833">
    <property type="entry name" value="Thioredoxin-like"/>
    <property type="match status" value="1"/>
</dbReference>
<accession>A0A2S7EV58</accession>
<dbReference type="Gene3D" id="2.120.10.30">
    <property type="entry name" value="TolB, C-terminal domain"/>
    <property type="match status" value="2"/>
</dbReference>
<dbReference type="PANTHER" id="PTHR46388:SF2">
    <property type="entry name" value="NHL REPEAT-CONTAINING PROTEIN 2"/>
    <property type="match status" value="1"/>
</dbReference>
<keyword evidence="1" id="KW-0677">Repeat</keyword>
<proteinExistence type="predicted"/>
<dbReference type="Gene3D" id="3.40.30.10">
    <property type="entry name" value="Glutaredoxin"/>
    <property type="match status" value="1"/>
</dbReference>
<evidence type="ECO:0000256" key="1">
    <source>
        <dbReference type="ARBA" id="ARBA00022737"/>
    </source>
</evidence>
<dbReference type="OrthoDB" id="9811352at2"/>
<dbReference type="Proteomes" id="UP000239939">
    <property type="component" value="Unassembled WGS sequence"/>
</dbReference>
<dbReference type="AlphaFoldDB" id="A0A2S7EV58"/>
<comment type="caution">
    <text evidence="2">The sequence shown here is derived from an EMBL/GenBank/DDBJ whole genome shotgun (WGS) entry which is preliminary data.</text>
</comment>